<evidence type="ECO:0000313" key="5">
    <source>
        <dbReference type="Proteomes" id="UP000769780"/>
    </source>
</evidence>
<dbReference type="Proteomes" id="UP000769780">
    <property type="component" value="Unassembled WGS sequence"/>
</dbReference>
<dbReference type="PANTHER" id="PTHR41302">
    <property type="entry name" value="PRESPORE-SPECIFIC TRANSCRIPTIONAL REGULATOR RSFA-RELATED"/>
    <property type="match status" value="1"/>
</dbReference>
<gene>
    <name evidence="4" type="ORF">H0185_11700</name>
</gene>
<proteinExistence type="predicted"/>
<organism evidence="4 5">
    <name type="scientific">Mesobacillus maritimus</name>
    <dbReference type="NCBI Taxonomy" id="1643336"/>
    <lineage>
        <taxon>Bacteria</taxon>
        <taxon>Bacillati</taxon>
        <taxon>Bacillota</taxon>
        <taxon>Bacilli</taxon>
        <taxon>Bacillales</taxon>
        <taxon>Bacillaceae</taxon>
        <taxon>Mesobacillus</taxon>
    </lineage>
</organism>
<sequence>MKVRQDAWTEENDLLLAETVLRHVREGSTQLNAFEEVGDKLDRTSAACGFRWNAVVRHQYEKALQLAKKQRKQRQRILGKDQGGKKKLLYSPPVPSFDELGIQGSAEMSSELTPEVNTTQGDSPQPFNTLNTLEMQDTYGLDGLHDLLLQDSDTENTESKGVSETPDFNEESNQNDDTEATEVETVVQEEQTNPVQPVPQMNMPAQPVQQSQMARPTHSVPASGLTLGHVIAYLQNLNSTNFSADIYKSENERLMREIVTLRKENEELKGKVKKLEANANTMQEDYETLMKIMNRARKLVLFDEDEERPATKFKMDRNGNLEKVAE</sequence>
<dbReference type="PROSITE" id="PS50090">
    <property type="entry name" value="MYB_LIKE"/>
    <property type="match status" value="1"/>
</dbReference>
<evidence type="ECO:0000256" key="2">
    <source>
        <dbReference type="SAM" id="MobiDB-lite"/>
    </source>
</evidence>
<reference evidence="4 5" key="1">
    <citation type="submission" date="2020-07" db="EMBL/GenBank/DDBJ databases">
        <title>Fungal Genomes of the International Space Station.</title>
        <authorList>
            <person name="Seuylemezian A."/>
            <person name="Singh N.K."/>
            <person name="Wood J."/>
            <person name="Venkateswaran K."/>
        </authorList>
    </citation>
    <scope>NUCLEOTIDE SEQUENCE [LARGE SCALE GENOMIC DNA]</scope>
    <source>
        <strain evidence="4 5">PL-B2</strain>
    </source>
</reference>
<dbReference type="InterPro" id="IPR001005">
    <property type="entry name" value="SANT/Myb"/>
</dbReference>
<feature type="region of interest" description="Disordered" evidence="2">
    <location>
        <begin position="72"/>
        <end position="130"/>
    </location>
</feature>
<feature type="compositionally biased region" description="Polar residues" evidence="2">
    <location>
        <begin position="106"/>
        <end position="130"/>
    </location>
</feature>
<protein>
    <submittedName>
        <fullName evidence="4">RsfA family transcriptional regulator</fullName>
    </submittedName>
</protein>
<dbReference type="PANTHER" id="PTHR41302:SF1">
    <property type="entry name" value="PRESPORE-SPECIFIC TRANSCRIPTIONAL REGULATOR RSFA"/>
    <property type="match status" value="1"/>
</dbReference>
<feature type="compositionally biased region" description="Low complexity" evidence="2">
    <location>
        <begin position="183"/>
        <end position="200"/>
    </location>
</feature>
<dbReference type="NCBIfam" id="TIGR02894">
    <property type="entry name" value="DNA_bind_RsfA"/>
    <property type="match status" value="1"/>
</dbReference>
<evidence type="ECO:0000256" key="1">
    <source>
        <dbReference type="SAM" id="Coils"/>
    </source>
</evidence>
<feature type="domain" description="Myb-like" evidence="3">
    <location>
        <begin position="1"/>
        <end position="56"/>
    </location>
</feature>
<feature type="region of interest" description="Disordered" evidence="2">
    <location>
        <begin position="154"/>
        <end position="220"/>
    </location>
</feature>
<name>A0ABS7K5S4_9BACI</name>
<evidence type="ECO:0000259" key="3">
    <source>
        <dbReference type="PROSITE" id="PS50090"/>
    </source>
</evidence>
<feature type="compositionally biased region" description="Acidic residues" evidence="2">
    <location>
        <begin position="167"/>
        <end position="182"/>
    </location>
</feature>
<evidence type="ECO:0000313" key="4">
    <source>
        <dbReference type="EMBL" id="MBY0097460.1"/>
    </source>
</evidence>
<keyword evidence="5" id="KW-1185">Reference proteome</keyword>
<dbReference type="EMBL" id="JACWFH010000012">
    <property type="protein sequence ID" value="MBY0097460.1"/>
    <property type="molecule type" value="Genomic_DNA"/>
</dbReference>
<dbReference type="InterPro" id="IPR014243">
    <property type="entry name" value="RsfA-like"/>
</dbReference>
<comment type="caution">
    <text evidence="4">The sequence shown here is derived from an EMBL/GenBank/DDBJ whole genome shotgun (WGS) entry which is preliminary data.</text>
</comment>
<accession>A0ABS7K5S4</accession>
<keyword evidence="1" id="KW-0175">Coiled coil</keyword>
<dbReference type="RefSeq" id="WP_221873672.1">
    <property type="nucleotide sequence ID" value="NZ_JACWFH010000012.1"/>
</dbReference>
<feature type="coiled-coil region" evidence="1">
    <location>
        <begin position="244"/>
        <end position="292"/>
    </location>
</feature>